<dbReference type="GO" id="GO:0030261">
    <property type="term" value="P:chromosome condensation"/>
    <property type="evidence" value="ECO:0007669"/>
    <property type="project" value="TreeGrafter"/>
</dbReference>
<feature type="region of interest" description="Disordered" evidence="5">
    <location>
        <begin position="31"/>
        <end position="63"/>
    </location>
</feature>
<dbReference type="GO" id="GO:0000786">
    <property type="term" value="C:nucleosome"/>
    <property type="evidence" value="ECO:0007669"/>
    <property type="project" value="InterPro"/>
</dbReference>
<dbReference type="GO" id="GO:0045910">
    <property type="term" value="P:negative regulation of DNA recombination"/>
    <property type="evidence" value="ECO:0007669"/>
    <property type="project" value="TreeGrafter"/>
</dbReference>
<feature type="compositionally biased region" description="Basic and acidic residues" evidence="5">
    <location>
        <begin position="35"/>
        <end position="51"/>
    </location>
</feature>
<evidence type="ECO:0000256" key="3">
    <source>
        <dbReference type="ARBA" id="ARBA00023125"/>
    </source>
</evidence>
<reference evidence="7" key="2">
    <citation type="submission" date="2025-08" db="UniProtKB">
        <authorList>
            <consortium name="Ensembl"/>
        </authorList>
    </citation>
    <scope>IDENTIFICATION</scope>
</reference>
<dbReference type="Gene3D" id="1.10.10.10">
    <property type="entry name" value="Winged helix-like DNA-binding domain superfamily/Winged helix DNA-binding domain"/>
    <property type="match status" value="1"/>
</dbReference>
<keyword evidence="8" id="KW-1185">Reference proteome</keyword>
<dbReference type="GO" id="GO:0031492">
    <property type="term" value="F:nucleosomal DNA binding"/>
    <property type="evidence" value="ECO:0007669"/>
    <property type="project" value="TreeGrafter"/>
</dbReference>
<dbReference type="GeneTree" id="ENSGT00940000160900"/>
<dbReference type="PANTHER" id="PTHR11467:SF177">
    <property type="entry name" value="HISTONE H1, EARLY EMBRYONIC"/>
    <property type="match status" value="1"/>
</dbReference>
<organism evidence="7 8">
    <name type="scientific">Esox lucius</name>
    <name type="common">Northern pike</name>
    <dbReference type="NCBI Taxonomy" id="8010"/>
    <lineage>
        <taxon>Eukaryota</taxon>
        <taxon>Metazoa</taxon>
        <taxon>Chordata</taxon>
        <taxon>Craniata</taxon>
        <taxon>Vertebrata</taxon>
        <taxon>Euteleostomi</taxon>
        <taxon>Actinopterygii</taxon>
        <taxon>Neopterygii</taxon>
        <taxon>Teleostei</taxon>
        <taxon>Protacanthopterygii</taxon>
        <taxon>Esociformes</taxon>
        <taxon>Esocidae</taxon>
        <taxon>Esox</taxon>
    </lineage>
</organism>
<dbReference type="SUPFAM" id="SSF46785">
    <property type="entry name" value="Winged helix' DNA-binding domain"/>
    <property type="match status" value="1"/>
</dbReference>
<dbReference type="InterPro" id="IPR036388">
    <property type="entry name" value="WH-like_DNA-bd_sf"/>
</dbReference>
<dbReference type="PANTHER" id="PTHR11467">
    <property type="entry name" value="HISTONE H1"/>
    <property type="match status" value="1"/>
</dbReference>
<evidence type="ECO:0000259" key="6">
    <source>
        <dbReference type="PROSITE" id="PS51504"/>
    </source>
</evidence>
<reference evidence="7 8" key="1">
    <citation type="submission" date="2020-02" db="EMBL/GenBank/DDBJ databases">
        <title>Esox lucius (northern pike) genome, fEsoLuc1, primary haplotype.</title>
        <authorList>
            <person name="Myers G."/>
            <person name="Karagic N."/>
            <person name="Meyer A."/>
            <person name="Pippel M."/>
            <person name="Reichard M."/>
            <person name="Winkler S."/>
            <person name="Tracey A."/>
            <person name="Sims Y."/>
            <person name="Howe K."/>
            <person name="Rhie A."/>
            <person name="Formenti G."/>
            <person name="Durbin R."/>
            <person name="Fedrigo O."/>
            <person name="Jarvis E.D."/>
        </authorList>
    </citation>
    <scope>NUCLEOTIDE SEQUENCE [LARGE SCALE GENOMIC DNA]</scope>
</reference>
<sequence>MTEEKTGKDARKEWKQGIDFTEMGCVLQVIPESSDAPKKDEKVLAKAKSDSSKAPPVARKPALHPPTMVMVKEAITELDSRKGVSLQAIRGYITEKYPSVDPIRLKYMIRKALSKGIEGGVLVRPTNSTATGAQGRFRLAVRAKVKAPKLKTTENTDPNLEKAPQTAKAGPKAKETDAEKKKPVTKKQKTSEDAKPKKAAKVASASKVPPAKKPKAKKPAEGVAEDQSKPKAKTTRAAKGEGASEGAAKTKKVKAKASQKPAAGGNGETALPKTTGKRGKKAVVVAAAAE</sequence>
<dbReference type="Ensembl" id="ENSELUT00000111095.1">
    <property type="protein sequence ID" value="ENSELUP00000087605.1"/>
    <property type="gene ID" value="ENSELUG00000008189.3"/>
</dbReference>
<proteinExistence type="predicted"/>
<name>A0AAY5KH65_ESOLU</name>
<dbReference type="InterPro" id="IPR005818">
    <property type="entry name" value="Histone_H1/H5_H15"/>
</dbReference>
<feature type="domain" description="H15" evidence="6">
    <location>
        <begin position="63"/>
        <end position="141"/>
    </location>
</feature>
<reference evidence="7" key="3">
    <citation type="submission" date="2025-09" db="UniProtKB">
        <authorList>
            <consortium name="Ensembl"/>
        </authorList>
    </citation>
    <scope>IDENTIFICATION</scope>
</reference>
<dbReference type="Pfam" id="PF00538">
    <property type="entry name" value="Linker_histone"/>
    <property type="match status" value="1"/>
</dbReference>
<evidence type="ECO:0000256" key="4">
    <source>
        <dbReference type="ARBA" id="ARBA00023242"/>
    </source>
</evidence>
<evidence type="ECO:0000256" key="2">
    <source>
        <dbReference type="ARBA" id="ARBA00022454"/>
    </source>
</evidence>
<feature type="compositionally biased region" description="Basic and acidic residues" evidence="5">
    <location>
        <begin position="172"/>
        <end position="182"/>
    </location>
</feature>
<dbReference type="FunFam" id="1.10.10.10:FF:000393">
    <property type="entry name" value="Oocyte-specific H1 histone"/>
    <property type="match status" value="1"/>
</dbReference>
<dbReference type="SMART" id="SM00526">
    <property type="entry name" value="H15"/>
    <property type="match status" value="1"/>
</dbReference>
<comment type="subcellular location">
    <subcellularLocation>
        <location evidence="1">Nucleus</location>
    </subcellularLocation>
</comment>
<dbReference type="GO" id="GO:0006334">
    <property type="term" value="P:nucleosome assembly"/>
    <property type="evidence" value="ECO:0007669"/>
    <property type="project" value="InterPro"/>
</dbReference>
<evidence type="ECO:0000256" key="1">
    <source>
        <dbReference type="ARBA" id="ARBA00004123"/>
    </source>
</evidence>
<dbReference type="Proteomes" id="UP000265140">
    <property type="component" value="Chromosome 17"/>
</dbReference>
<evidence type="ECO:0000256" key="5">
    <source>
        <dbReference type="SAM" id="MobiDB-lite"/>
    </source>
</evidence>
<accession>A0AAY5KH65</accession>
<dbReference type="GO" id="GO:0005634">
    <property type="term" value="C:nucleus"/>
    <property type="evidence" value="ECO:0007669"/>
    <property type="project" value="UniProtKB-SubCell"/>
</dbReference>
<keyword evidence="4" id="KW-0539">Nucleus</keyword>
<dbReference type="GO" id="GO:0003690">
    <property type="term" value="F:double-stranded DNA binding"/>
    <property type="evidence" value="ECO:0007669"/>
    <property type="project" value="TreeGrafter"/>
</dbReference>
<evidence type="ECO:0000313" key="8">
    <source>
        <dbReference type="Proteomes" id="UP000265140"/>
    </source>
</evidence>
<dbReference type="AlphaFoldDB" id="A0AAY5KH65"/>
<feature type="region of interest" description="Disordered" evidence="5">
    <location>
        <begin position="148"/>
        <end position="290"/>
    </location>
</feature>
<protein>
    <recommendedName>
        <fullName evidence="6">H15 domain-containing protein</fullName>
    </recommendedName>
</protein>
<keyword evidence="2" id="KW-0158">Chromosome</keyword>
<dbReference type="InterPro" id="IPR036390">
    <property type="entry name" value="WH_DNA-bd_sf"/>
</dbReference>
<keyword evidence="3" id="KW-0238">DNA-binding</keyword>
<dbReference type="CDD" id="cd00073">
    <property type="entry name" value="H15"/>
    <property type="match status" value="1"/>
</dbReference>
<evidence type="ECO:0000313" key="7">
    <source>
        <dbReference type="Ensembl" id="ENSELUP00000087605.1"/>
    </source>
</evidence>
<dbReference type="PROSITE" id="PS51504">
    <property type="entry name" value="H15"/>
    <property type="match status" value="1"/>
</dbReference>